<keyword evidence="6" id="KW-0460">Magnesium</keyword>
<protein>
    <recommendedName>
        <fullName evidence="6">DNA polymerase IV</fullName>
        <shortName evidence="6">Pol IV</shortName>
        <ecNumber evidence="6">2.7.7.7</ecNumber>
    </recommendedName>
</protein>
<dbReference type="GO" id="GO:0005829">
    <property type="term" value="C:cytosol"/>
    <property type="evidence" value="ECO:0007669"/>
    <property type="project" value="TreeGrafter"/>
</dbReference>
<keyword evidence="2 6" id="KW-0515">Mutator protein</keyword>
<keyword evidence="6" id="KW-0234">DNA repair</keyword>
<evidence type="ECO:0000313" key="8">
    <source>
        <dbReference type="EMBL" id="HIU94052.1"/>
    </source>
</evidence>
<dbReference type="SUPFAM" id="SSF100879">
    <property type="entry name" value="Lesion bypass DNA polymerase (Y-family), little finger domain"/>
    <property type="match status" value="1"/>
</dbReference>
<keyword evidence="6" id="KW-0238">DNA-binding</keyword>
<evidence type="ECO:0000259" key="7">
    <source>
        <dbReference type="PROSITE" id="PS50173"/>
    </source>
</evidence>
<evidence type="ECO:0000256" key="6">
    <source>
        <dbReference type="HAMAP-Rule" id="MF_01113"/>
    </source>
</evidence>
<dbReference type="GO" id="GO:0003887">
    <property type="term" value="F:DNA-directed DNA polymerase activity"/>
    <property type="evidence" value="ECO:0007669"/>
    <property type="project" value="UniProtKB-UniRule"/>
</dbReference>
<dbReference type="Pfam" id="PF11799">
    <property type="entry name" value="IMS_C"/>
    <property type="match status" value="1"/>
</dbReference>
<keyword evidence="6" id="KW-0808">Transferase</keyword>
<evidence type="ECO:0000256" key="5">
    <source>
        <dbReference type="ARBA" id="ARBA00022932"/>
    </source>
</evidence>
<dbReference type="InterPro" id="IPR036775">
    <property type="entry name" value="DNA_pol_Y-fam_lit_finger_sf"/>
</dbReference>
<dbReference type="GO" id="GO:0000287">
    <property type="term" value="F:magnesium ion binding"/>
    <property type="evidence" value="ECO:0007669"/>
    <property type="project" value="UniProtKB-UniRule"/>
</dbReference>
<proteinExistence type="inferred from homology"/>
<dbReference type="InterPro" id="IPR022880">
    <property type="entry name" value="DNApol_IV"/>
</dbReference>
<dbReference type="SUPFAM" id="SSF56672">
    <property type="entry name" value="DNA/RNA polymerases"/>
    <property type="match status" value="1"/>
</dbReference>
<keyword evidence="3 6" id="KW-0548">Nucleotidyltransferase</keyword>
<dbReference type="Gene3D" id="1.10.150.20">
    <property type="entry name" value="5' to 3' exonuclease, C-terminal subdomain"/>
    <property type="match status" value="1"/>
</dbReference>
<feature type="site" description="Substrate discrimination" evidence="6">
    <location>
        <position position="14"/>
    </location>
</feature>
<dbReference type="GO" id="GO:0006261">
    <property type="term" value="P:DNA-templated DNA replication"/>
    <property type="evidence" value="ECO:0007669"/>
    <property type="project" value="UniProtKB-UniRule"/>
</dbReference>
<accession>A0A9D1N2R2</accession>
<dbReference type="GO" id="GO:0006281">
    <property type="term" value="P:DNA repair"/>
    <property type="evidence" value="ECO:0007669"/>
    <property type="project" value="UniProtKB-UniRule"/>
</dbReference>
<comment type="cofactor">
    <cofactor evidence="6">
        <name>Mg(2+)</name>
        <dbReference type="ChEBI" id="CHEBI:18420"/>
    </cofactor>
    <text evidence="6">Binds 2 magnesium ions per subunit.</text>
</comment>
<reference evidence="8" key="1">
    <citation type="submission" date="2020-10" db="EMBL/GenBank/DDBJ databases">
        <authorList>
            <person name="Gilroy R."/>
        </authorList>
    </citation>
    <scope>NUCLEOTIDE SEQUENCE</scope>
    <source>
        <strain evidence="8">ChiGjej2B2-16831</strain>
    </source>
</reference>
<keyword evidence="4 6" id="KW-0227">DNA damage</keyword>
<comment type="caution">
    <text evidence="8">The sequence shown here is derived from an EMBL/GenBank/DDBJ whole genome shotgun (WGS) entry which is preliminary data.</text>
</comment>
<dbReference type="InterPro" id="IPR001126">
    <property type="entry name" value="UmuC"/>
</dbReference>
<comment type="catalytic activity">
    <reaction evidence="6">
        <text>DNA(n) + a 2'-deoxyribonucleoside 5'-triphosphate = DNA(n+1) + diphosphate</text>
        <dbReference type="Rhea" id="RHEA:22508"/>
        <dbReference type="Rhea" id="RHEA-COMP:17339"/>
        <dbReference type="Rhea" id="RHEA-COMP:17340"/>
        <dbReference type="ChEBI" id="CHEBI:33019"/>
        <dbReference type="ChEBI" id="CHEBI:61560"/>
        <dbReference type="ChEBI" id="CHEBI:173112"/>
        <dbReference type="EC" id="2.7.7.7"/>
    </reaction>
</comment>
<dbReference type="HAMAP" id="MF_01113">
    <property type="entry name" value="DNApol_IV"/>
    <property type="match status" value="1"/>
</dbReference>
<dbReference type="PANTHER" id="PTHR11076:SF35">
    <property type="entry name" value="DNA REPAIR PROTEIN HOMOLOG YOBH"/>
    <property type="match status" value="1"/>
</dbReference>
<gene>
    <name evidence="6" type="primary">dinB</name>
    <name evidence="8" type="ORF">IAD24_02720</name>
</gene>
<dbReference type="AlphaFoldDB" id="A0A9D1N2R2"/>
<comment type="function">
    <text evidence="6">Poorly processive, error-prone DNA polymerase involved in untargeted mutagenesis. Copies undamaged DNA at stalled replication forks, which arise in vivo from mismatched or misaligned primer ends. These misaligned primers can be extended by PolIV. Exhibits no 3'-5' exonuclease (proofreading) activity. May be involved in translesional synthesis, in conjunction with the beta clamp from PolIII.</text>
</comment>
<evidence type="ECO:0000256" key="2">
    <source>
        <dbReference type="ARBA" id="ARBA00022457"/>
    </source>
</evidence>
<organism evidence="8 9">
    <name type="scientific">Candidatus Aphodomorpha intestinavium</name>
    <dbReference type="NCBI Taxonomy" id="2840672"/>
    <lineage>
        <taxon>Bacteria</taxon>
        <taxon>Bacillati</taxon>
        <taxon>Bacillota</taxon>
        <taxon>Clostridia</taxon>
        <taxon>Eubacteriales</taxon>
        <taxon>Candidatus Aphodomorpha</taxon>
    </lineage>
</organism>
<dbReference type="Gene3D" id="3.30.70.270">
    <property type="match status" value="1"/>
</dbReference>
<evidence type="ECO:0000256" key="3">
    <source>
        <dbReference type="ARBA" id="ARBA00022695"/>
    </source>
</evidence>
<dbReference type="PROSITE" id="PS50173">
    <property type="entry name" value="UMUC"/>
    <property type="match status" value="1"/>
</dbReference>
<feature type="domain" description="UmuC" evidence="7">
    <location>
        <begin position="5"/>
        <end position="187"/>
    </location>
</feature>
<feature type="active site" evidence="6">
    <location>
        <position position="106"/>
    </location>
</feature>
<dbReference type="EMBL" id="DVNZ01000088">
    <property type="protein sequence ID" value="HIU94052.1"/>
    <property type="molecule type" value="Genomic_DNA"/>
</dbReference>
<keyword evidence="6" id="KW-0479">Metal-binding</keyword>
<evidence type="ECO:0000256" key="1">
    <source>
        <dbReference type="ARBA" id="ARBA00010945"/>
    </source>
</evidence>
<dbReference type="Pfam" id="PF00817">
    <property type="entry name" value="IMS"/>
    <property type="match status" value="1"/>
</dbReference>
<feature type="binding site" evidence="6">
    <location>
        <position position="105"/>
    </location>
    <ligand>
        <name>Mg(2+)</name>
        <dbReference type="ChEBI" id="CHEBI:18420"/>
    </ligand>
</feature>
<dbReference type="InterPro" id="IPR043502">
    <property type="entry name" value="DNA/RNA_pol_sf"/>
</dbReference>
<evidence type="ECO:0000313" key="9">
    <source>
        <dbReference type="Proteomes" id="UP000824128"/>
    </source>
</evidence>
<reference evidence="8" key="2">
    <citation type="journal article" date="2021" name="PeerJ">
        <title>Extensive microbial diversity within the chicken gut microbiome revealed by metagenomics and culture.</title>
        <authorList>
            <person name="Gilroy R."/>
            <person name="Ravi A."/>
            <person name="Getino M."/>
            <person name="Pursley I."/>
            <person name="Horton D.L."/>
            <person name="Alikhan N.F."/>
            <person name="Baker D."/>
            <person name="Gharbi K."/>
            <person name="Hall N."/>
            <person name="Watson M."/>
            <person name="Adriaenssens E.M."/>
            <person name="Foster-Nyarko E."/>
            <person name="Jarju S."/>
            <person name="Secka A."/>
            <person name="Antonio M."/>
            <person name="Oren A."/>
            <person name="Chaudhuri R.R."/>
            <person name="La Ragione R."/>
            <person name="Hildebrand F."/>
            <person name="Pallen M.J."/>
        </authorList>
    </citation>
    <scope>NUCLEOTIDE SEQUENCE</scope>
    <source>
        <strain evidence="8">ChiGjej2B2-16831</strain>
    </source>
</reference>
<keyword evidence="6" id="KW-0235">DNA replication</keyword>
<dbReference type="GO" id="GO:0003684">
    <property type="term" value="F:damaged DNA binding"/>
    <property type="evidence" value="ECO:0007669"/>
    <property type="project" value="InterPro"/>
</dbReference>
<dbReference type="InterPro" id="IPR017961">
    <property type="entry name" value="DNA_pol_Y-fam_little_finger"/>
</dbReference>
<keyword evidence="5 6" id="KW-0239">DNA-directed DNA polymerase</keyword>
<comment type="subunit">
    <text evidence="6">Monomer.</text>
</comment>
<keyword evidence="6" id="KW-0963">Cytoplasm</keyword>
<dbReference type="CDD" id="cd03586">
    <property type="entry name" value="PolY_Pol_IV_kappa"/>
    <property type="match status" value="1"/>
</dbReference>
<dbReference type="EC" id="2.7.7.7" evidence="6"/>
<sequence>MQRQILHVDFNGFYASVACLLDPALRTRPVAVAGDPQARHGVILAKNELARRFGVKTGETIWQARRKCPGLVTVAPDFPQYLRFSRLGREICCAYSDRVEGFGLDENWIDVTDRDAGFAGALRTAEEIRLRMREELGITASVGVAQNKVFAKLASDMKKPDAVTLITPETFKSRVWPLPADALLYVGRATADKLRRLGIATIGELALAPPALLGARLGKVGRMLHDFANGRDDTPVERADAQRAAKSVSNGVTAPRDLTCDADVYLTITMLCESVAARLRENGQRARTVHLSVRDRALHTVTRQARLEAPSDLTMELAALAMALFRANYDWRLPVRSLSVGASDLLGADAPQQLSLFGGEAARMRTARAEAAVDEIRRRFGYHSIGRAIFLKDAALGGMNPREEHTIHPVGWRNTVEEGGS</sequence>
<dbReference type="InterPro" id="IPR043128">
    <property type="entry name" value="Rev_trsase/Diguanyl_cyclase"/>
</dbReference>
<name>A0A9D1N2R2_9FIRM</name>
<dbReference type="GO" id="GO:0042276">
    <property type="term" value="P:error-prone translesion synthesis"/>
    <property type="evidence" value="ECO:0007669"/>
    <property type="project" value="TreeGrafter"/>
</dbReference>
<dbReference type="Gene3D" id="3.30.1490.100">
    <property type="entry name" value="DNA polymerase, Y-family, little finger domain"/>
    <property type="match status" value="1"/>
</dbReference>
<feature type="binding site" evidence="6">
    <location>
        <position position="9"/>
    </location>
    <ligand>
        <name>Mg(2+)</name>
        <dbReference type="ChEBI" id="CHEBI:18420"/>
    </ligand>
</feature>
<dbReference type="PANTHER" id="PTHR11076">
    <property type="entry name" value="DNA REPAIR POLYMERASE UMUC / TRANSFERASE FAMILY MEMBER"/>
    <property type="match status" value="1"/>
</dbReference>
<comment type="similarity">
    <text evidence="1 6">Belongs to the DNA polymerase type-Y family.</text>
</comment>
<dbReference type="InterPro" id="IPR050116">
    <property type="entry name" value="DNA_polymerase-Y"/>
</dbReference>
<comment type="subcellular location">
    <subcellularLocation>
        <location evidence="6">Cytoplasm</location>
    </subcellularLocation>
</comment>
<dbReference type="Gene3D" id="3.40.1170.60">
    <property type="match status" value="1"/>
</dbReference>
<dbReference type="Proteomes" id="UP000824128">
    <property type="component" value="Unassembled WGS sequence"/>
</dbReference>
<evidence type="ECO:0000256" key="4">
    <source>
        <dbReference type="ARBA" id="ARBA00022763"/>
    </source>
</evidence>
<dbReference type="GO" id="GO:0009432">
    <property type="term" value="P:SOS response"/>
    <property type="evidence" value="ECO:0007669"/>
    <property type="project" value="TreeGrafter"/>
</dbReference>